<protein>
    <recommendedName>
        <fullName evidence="4">Ammonia monooxygenase</fullName>
    </recommendedName>
</protein>
<proteinExistence type="predicted"/>
<feature type="transmembrane region" description="Helical" evidence="1">
    <location>
        <begin position="302"/>
        <end position="324"/>
    </location>
</feature>
<dbReference type="InterPro" id="IPR017516">
    <property type="entry name" value="AbrB_dup"/>
</dbReference>
<accession>A0A0R3KJA2</accession>
<dbReference type="PANTHER" id="PTHR38457">
    <property type="entry name" value="REGULATOR ABRB-RELATED"/>
    <property type="match status" value="1"/>
</dbReference>
<evidence type="ECO:0000313" key="2">
    <source>
        <dbReference type="EMBL" id="KRQ95879.1"/>
    </source>
</evidence>
<feature type="transmembrane region" description="Helical" evidence="1">
    <location>
        <begin position="71"/>
        <end position="89"/>
    </location>
</feature>
<evidence type="ECO:0000313" key="3">
    <source>
        <dbReference type="Proteomes" id="UP000051913"/>
    </source>
</evidence>
<feature type="transmembrane region" description="Helical" evidence="1">
    <location>
        <begin position="243"/>
        <end position="262"/>
    </location>
</feature>
<dbReference type="Pfam" id="PF05145">
    <property type="entry name" value="AbrB"/>
    <property type="match status" value="1"/>
</dbReference>
<dbReference type="STRING" id="1518501.CQ10_11795"/>
<keyword evidence="3" id="KW-1185">Reference proteome</keyword>
<sequence length="362" mass="37192">MSLIPTSFSAAVADRAKILGTIETIVIGAAGGLLFLWLNLPGGLISGAMAAVGIAALAGRPVTMPPILTQTVLVLLGITLGSLVSRQLIQHMSAYPLTIGLLALATFCSTFGSSFYLQRVHGWDQTSALLAGSPGALSQITMLAAEKGADVAAIAVVQTMRVIILTATLPLLLAFTGIAPSAPMELISLGVASPLELAVLAAAAIAVALLLRLAKFPASWMFGAMIASAVLHGTSLIEGGLPPWMRGVALVGIGAVIGTRFARISKSTLLSHINAGLGSFAVAIVISAIFVTVIVLSTPVRFADVVVAFAPGAMDAMLALALTLHIDPIFVGAHHLSRFVFVSITTPGIVHLFGRPQEDVDD</sequence>
<feature type="transmembrane region" description="Helical" evidence="1">
    <location>
        <begin position="186"/>
        <end position="211"/>
    </location>
</feature>
<dbReference type="InterPro" id="IPR007820">
    <property type="entry name" value="AbrB_fam"/>
</dbReference>
<feature type="transmembrane region" description="Helical" evidence="1">
    <location>
        <begin position="95"/>
        <end position="117"/>
    </location>
</feature>
<dbReference type="PIRSF" id="PIRSF038991">
    <property type="entry name" value="Protein_AbrB"/>
    <property type="match status" value="1"/>
</dbReference>
<keyword evidence="1" id="KW-0472">Membrane</keyword>
<gene>
    <name evidence="2" type="ORF">CP49_28010</name>
</gene>
<evidence type="ECO:0008006" key="4">
    <source>
        <dbReference type="Google" id="ProtNLM"/>
    </source>
</evidence>
<name>A0A0R3KJA2_9BRAD</name>
<evidence type="ECO:0000256" key="1">
    <source>
        <dbReference type="SAM" id="Phobius"/>
    </source>
</evidence>
<dbReference type="GO" id="GO:0010468">
    <property type="term" value="P:regulation of gene expression"/>
    <property type="evidence" value="ECO:0007669"/>
    <property type="project" value="InterPro"/>
</dbReference>
<keyword evidence="1" id="KW-1133">Transmembrane helix</keyword>
<dbReference type="AlphaFoldDB" id="A0A0R3KJA2"/>
<comment type="caution">
    <text evidence="2">The sequence shown here is derived from an EMBL/GenBank/DDBJ whole genome shotgun (WGS) entry which is preliminary data.</text>
</comment>
<dbReference type="EMBL" id="LLXX01000197">
    <property type="protein sequence ID" value="KRQ95879.1"/>
    <property type="molecule type" value="Genomic_DNA"/>
</dbReference>
<feature type="transmembrane region" description="Helical" evidence="1">
    <location>
        <begin position="274"/>
        <end position="296"/>
    </location>
</feature>
<dbReference type="NCBIfam" id="TIGR03082">
    <property type="entry name" value="Gneg_AbrB_dup"/>
    <property type="match status" value="2"/>
</dbReference>
<keyword evidence="1" id="KW-0812">Transmembrane</keyword>
<dbReference type="PANTHER" id="PTHR38457:SF1">
    <property type="entry name" value="REGULATOR ABRB-RELATED"/>
    <property type="match status" value="1"/>
</dbReference>
<dbReference type="Proteomes" id="UP000051913">
    <property type="component" value="Unassembled WGS sequence"/>
</dbReference>
<feature type="transmembrane region" description="Helical" evidence="1">
    <location>
        <begin position="43"/>
        <end position="59"/>
    </location>
</feature>
<feature type="transmembrane region" description="Helical" evidence="1">
    <location>
        <begin position="218"/>
        <end position="237"/>
    </location>
</feature>
<feature type="transmembrane region" description="Helical" evidence="1">
    <location>
        <begin position="162"/>
        <end position="180"/>
    </location>
</feature>
<dbReference type="GO" id="GO:0016020">
    <property type="term" value="C:membrane"/>
    <property type="evidence" value="ECO:0007669"/>
    <property type="project" value="InterPro"/>
</dbReference>
<feature type="transmembrane region" description="Helical" evidence="1">
    <location>
        <begin position="336"/>
        <end position="354"/>
    </location>
</feature>
<reference evidence="2 3" key="1">
    <citation type="submission" date="2014-03" db="EMBL/GenBank/DDBJ databases">
        <title>Bradyrhizobium valentinum sp. nov., isolated from effective nodules of Lupinus mariae-josephae, a lupine endemic of basic-lime soils in Eastern Spain.</title>
        <authorList>
            <person name="Duran D."/>
            <person name="Rey L."/>
            <person name="Navarro A."/>
            <person name="Busquets A."/>
            <person name="Imperial J."/>
            <person name="Ruiz-Argueso T."/>
        </authorList>
    </citation>
    <scope>NUCLEOTIDE SEQUENCE [LARGE SCALE GENOMIC DNA]</scope>
    <source>
        <strain evidence="2 3">LmjM3</strain>
    </source>
</reference>
<organism evidence="2 3">
    <name type="scientific">Bradyrhizobium valentinum</name>
    <dbReference type="NCBI Taxonomy" id="1518501"/>
    <lineage>
        <taxon>Bacteria</taxon>
        <taxon>Pseudomonadati</taxon>
        <taxon>Pseudomonadota</taxon>
        <taxon>Alphaproteobacteria</taxon>
        <taxon>Hyphomicrobiales</taxon>
        <taxon>Nitrobacteraceae</taxon>
        <taxon>Bradyrhizobium</taxon>
    </lineage>
</organism>